<evidence type="ECO:0000256" key="4">
    <source>
        <dbReference type="ARBA" id="ARBA00022989"/>
    </source>
</evidence>
<gene>
    <name evidence="8" type="ORF">C7B46_19560</name>
</gene>
<evidence type="ECO:0000259" key="7">
    <source>
        <dbReference type="Pfam" id="PF00482"/>
    </source>
</evidence>
<dbReference type="Proteomes" id="UP000242972">
    <property type="component" value="Unassembled WGS sequence"/>
</dbReference>
<dbReference type="AlphaFoldDB" id="A0A2T2WY23"/>
<comment type="subcellular location">
    <subcellularLocation>
        <location evidence="1">Cell membrane</location>
        <topology evidence="1">Multi-pass membrane protein</topology>
    </subcellularLocation>
</comment>
<keyword evidence="3 6" id="KW-0812">Transmembrane</keyword>
<dbReference type="EMBL" id="PXYW01000113">
    <property type="protein sequence ID" value="PSR27140.1"/>
    <property type="molecule type" value="Genomic_DNA"/>
</dbReference>
<accession>A0A2T2WY23</accession>
<dbReference type="GO" id="GO:0005886">
    <property type="term" value="C:plasma membrane"/>
    <property type="evidence" value="ECO:0007669"/>
    <property type="project" value="UniProtKB-SubCell"/>
</dbReference>
<evidence type="ECO:0000313" key="9">
    <source>
        <dbReference type="Proteomes" id="UP000242972"/>
    </source>
</evidence>
<evidence type="ECO:0000256" key="6">
    <source>
        <dbReference type="SAM" id="Phobius"/>
    </source>
</evidence>
<feature type="transmembrane region" description="Helical" evidence="6">
    <location>
        <begin position="71"/>
        <end position="92"/>
    </location>
</feature>
<keyword evidence="4 6" id="KW-1133">Transmembrane helix</keyword>
<feature type="transmembrane region" description="Helical" evidence="6">
    <location>
        <begin position="98"/>
        <end position="117"/>
    </location>
</feature>
<sequence length="275" mass="30359">MLRLILMGLAVLAVGGSLFVALWTVLPGPQALTWWNDAHKHRQALLNRLFLMLWHRVTMEQTRRDATVMGTGPIQLFSTIFMLIIGAGIILLMLHVPWLISVLAGLSSMIFIPNILIRRRFSRWQRRLVAGLPAFLHHLQILLDLGMPLIGAVKRARMRITGPLGKELDQVIFQLERGLSVGDAFGLMAKDTRRMETMVLAATLTTTAGRRLSGAALEPLLVMLNAVKEREQERVSQAVDQVASTVPILATFGAMITGLYFMLAHALGGLTGVSL</sequence>
<keyword evidence="5 6" id="KW-0472">Membrane</keyword>
<comment type="caution">
    <text evidence="8">The sequence shown here is derived from an EMBL/GenBank/DDBJ whole genome shotgun (WGS) entry which is preliminary data.</text>
</comment>
<evidence type="ECO:0000313" key="8">
    <source>
        <dbReference type="EMBL" id="PSR27140.1"/>
    </source>
</evidence>
<feature type="transmembrane region" description="Helical" evidence="6">
    <location>
        <begin position="242"/>
        <end position="263"/>
    </location>
</feature>
<feature type="domain" description="Type II secretion system protein GspF" evidence="7">
    <location>
        <begin position="135"/>
        <end position="262"/>
    </location>
</feature>
<evidence type="ECO:0000256" key="2">
    <source>
        <dbReference type="ARBA" id="ARBA00022475"/>
    </source>
</evidence>
<dbReference type="PANTHER" id="PTHR35007:SF2">
    <property type="entry name" value="PILUS ASSEMBLE PROTEIN"/>
    <property type="match status" value="1"/>
</dbReference>
<proteinExistence type="predicted"/>
<reference evidence="8 9" key="1">
    <citation type="journal article" date="2014" name="BMC Genomics">
        <title>Comparison of environmental and isolate Sulfobacillus genomes reveals diverse carbon, sulfur, nitrogen, and hydrogen metabolisms.</title>
        <authorList>
            <person name="Justice N.B."/>
            <person name="Norman A."/>
            <person name="Brown C.T."/>
            <person name="Singh A."/>
            <person name="Thomas B.C."/>
            <person name="Banfield J.F."/>
        </authorList>
    </citation>
    <scope>NUCLEOTIDE SEQUENCE [LARGE SCALE GENOMIC DNA]</scope>
    <source>
        <strain evidence="8">AMDSBA4</strain>
    </source>
</reference>
<dbReference type="PANTHER" id="PTHR35007">
    <property type="entry name" value="INTEGRAL MEMBRANE PROTEIN-RELATED"/>
    <property type="match status" value="1"/>
</dbReference>
<dbReference type="InterPro" id="IPR018076">
    <property type="entry name" value="T2SS_GspF_dom"/>
</dbReference>
<keyword evidence="2" id="KW-1003">Cell membrane</keyword>
<evidence type="ECO:0000256" key="5">
    <source>
        <dbReference type="ARBA" id="ARBA00023136"/>
    </source>
</evidence>
<dbReference type="Pfam" id="PF00482">
    <property type="entry name" value="T2SSF"/>
    <property type="match status" value="1"/>
</dbReference>
<evidence type="ECO:0000256" key="3">
    <source>
        <dbReference type="ARBA" id="ARBA00022692"/>
    </source>
</evidence>
<organism evidence="8 9">
    <name type="scientific">Sulfobacillus benefaciens</name>
    <dbReference type="NCBI Taxonomy" id="453960"/>
    <lineage>
        <taxon>Bacteria</taxon>
        <taxon>Bacillati</taxon>
        <taxon>Bacillota</taxon>
        <taxon>Clostridia</taxon>
        <taxon>Eubacteriales</taxon>
        <taxon>Clostridiales Family XVII. Incertae Sedis</taxon>
        <taxon>Sulfobacillus</taxon>
    </lineage>
</organism>
<name>A0A2T2WY23_9FIRM</name>
<evidence type="ECO:0000256" key="1">
    <source>
        <dbReference type="ARBA" id="ARBA00004651"/>
    </source>
</evidence>
<protein>
    <recommendedName>
        <fullName evidence="7">Type II secretion system protein GspF domain-containing protein</fullName>
    </recommendedName>
</protein>